<dbReference type="OrthoDB" id="9806939at2"/>
<evidence type="ECO:0000256" key="2">
    <source>
        <dbReference type="SAM" id="Coils"/>
    </source>
</evidence>
<gene>
    <name evidence="5" type="ORF">NITHO_3400013</name>
</gene>
<keyword evidence="2" id="KW-0175">Coiled coil</keyword>
<feature type="coiled-coil region" evidence="2">
    <location>
        <begin position="99"/>
        <end position="155"/>
    </location>
</feature>
<dbReference type="EMBL" id="CAGS01000269">
    <property type="protein sequence ID" value="CCF84429.1"/>
    <property type="molecule type" value="Genomic_DNA"/>
</dbReference>
<dbReference type="SUPFAM" id="SSF111369">
    <property type="entry name" value="HlyD-like secretion proteins"/>
    <property type="match status" value="1"/>
</dbReference>
<dbReference type="GO" id="GO:1990281">
    <property type="term" value="C:efflux pump complex"/>
    <property type="evidence" value="ECO:0007669"/>
    <property type="project" value="TreeGrafter"/>
</dbReference>
<protein>
    <submittedName>
        <fullName evidence="5">Efflux transporter, RND family, MFP subunit</fullName>
    </submittedName>
</protein>
<dbReference type="InterPro" id="IPR058636">
    <property type="entry name" value="Beta-barrel_YknX"/>
</dbReference>
<dbReference type="Gene3D" id="2.40.50.100">
    <property type="match status" value="1"/>
</dbReference>
<name>I4EIB7_9BACT</name>
<dbReference type="InterPro" id="IPR006143">
    <property type="entry name" value="RND_pump_MFP"/>
</dbReference>
<keyword evidence="6" id="KW-1185">Reference proteome</keyword>
<feature type="domain" description="YknX-like beta-barrel" evidence="4">
    <location>
        <begin position="191"/>
        <end position="273"/>
    </location>
</feature>
<dbReference type="RefSeq" id="WP_008478591.1">
    <property type="nucleotide sequence ID" value="NZ_CAGS01000269.1"/>
</dbReference>
<dbReference type="GO" id="GO:0015562">
    <property type="term" value="F:efflux transmembrane transporter activity"/>
    <property type="evidence" value="ECO:0007669"/>
    <property type="project" value="TreeGrafter"/>
</dbReference>
<dbReference type="InterPro" id="IPR058627">
    <property type="entry name" value="MdtA-like_C"/>
</dbReference>
<evidence type="ECO:0000313" key="5">
    <source>
        <dbReference type="EMBL" id="CCF84429.1"/>
    </source>
</evidence>
<evidence type="ECO:0000259" key="4">
    <source>
        <dbReference type="Pfam" id="PF25990"/>
    </source>
</evidence>
<dbReference type="PANTHER" id="PTHR30469:SF33">
    <property type="entry name" value="SLR1207 PROTEIN"/>
    <property type="match status" value="1"/>
</dbReference>
<dbReference type="Gene3D" id="6.20.50.140">
    <property type="match status" value="1"/>
</dbReference>
<evidence type="ECO:0000313" key="6">
    <source>
        <dbReference type="Proteomes" id="UP000004221"/>
    </source>
</evidence>
<dbReference type="Pfam" id="PF25990">
    <property type="entry name" value="Beta-barrel_YknX"/>
    <property type="match status" value="1"/>
</dbReference>
<proteinExistence type="inferred from homology"/>
<dbReference type="Proteomes" id="UP000004221">
    <property type="component" value="Unassembled WGS sequence"/>
</dbReference>
<evidence type="ECO:0000256" key="1">
    <source>
        <dbReference type="ARBA" id="ARBA00009477"/>
    </source>
</evidence>
<dbReference type="PANTHER" id="PTHR30469">
    <property type="entry name" value="MULTIDRUG RESISTANCE PROTEIN MDTA"/>
    <property type="match status" value="1"/>
</dbReference>
<dbReference type="AlphaFoldDB" id="I4EIB7"/>
<accession>I4EIB7</accession>
<sequence length="338" mass="35168">MSKRIRRVLLILATVIVAGGLVTAGVVLAGSSSRETAIVERGNLEATIETSGRIVPKDPALVRSGATAPVAELDVHTGDHVNKDDVLLKLDQGPLQSAVDQATAQRDAAQADLALHDRQFGQAQTLDRAGLEQRVRDAERAVSQAQAALDAATIKAPEAGIVVELPAAVGTPVNQGAVVAKIANPANLELQLSLDEIDIPRVKLNDPVSFTLDAYPGRVIEGTLTRISSVAQATANPAASGTATGATAFPATVTFTPPEQVTPLPGMNASVTIKAAVRPNVLLIPERALRTVGDRTFVTLITPDSRQEREIQIGLRSGGKVEVASGLAEGDKILLQGS</sequence>
<comment type="caution">
    <text evidence="5">The sequence shown here is derived from an EMBL/GenBank/DDBJ whole genome shotgun (WGS) entry which is preliminary data.</text>
</comment>
<dbReference type="NCBIfam" id="TIGR01730">
    <property type="entry name" value="RND_mfp"/>
    <property type="match status" value="1"/>
</dbReference>
<reference evidence="5 6" key="1">
    <citation type="journal article" date="2012" name="ISME J.">
        <title>Nitrification expanded: discovery, physiology and genomics of a nitrite-oxidizing bacterium from the phylum Chloroflexi.</title>
        <authorList>
            <person name="Sorokin D.Y."/>
            <person name="Lucker S."/>
            <person name="Vejmelkova D."/>
            <person name="Kostrikina N.A."/>
            <person name="Kleerebezem R."/>
            <person name="Rijpstra W.I."/>
            <person name="Damste J.S."/>
            <person name="Le Paslier D."/>
            <person name="Muyzer G."/>
            <person name="Wagner M."/>
            <person name="van Loosdrecht M.C."/>
            <person name="Daims H."/>
        </authorList>
    </citation>
    <scope>NUCLEOTIDE SEQUENCE [LARGE SCALE GENOMIC DNA]</scope>
    <source>
        <strain evidence="6">none</strain>
    </source>
</reference>
<comment type="similarity">
    <text evidence="1">Belongs to the membrane fusion protein (MFP) (TC 8.A.1) family.</text>
</comment>
<dbReference type="Gene3D" id="2.40.30.170">
    <property type="match status" value="1"/>
</dbReference>
<feature type="domain" description="Multidrug resistance protein MdtA-like C-terminal permuted SH3" evidence="3">
    <location>
        <begin position="280"/>
        <end position="336"/>
    </location>
</feature>
<dbReference type="Pfam" id="PF25967">
    <property type="entry name" value="RND-MFP_C"/>
    <property type="match status" value="1"/>
</dbReference>
<evidence type="ECO:0000259" key="3">
    <source>
        <dbReference type="Pfam" id="PF25967"/>
    </source>
</evidence>
<organism evidence="5 6">
    <name type="scientific">Nitrolancea hollandica Lb</name>
    <dbReference type="NCBI Taxonomy" id="1129897"/>
    <lineage>
        <taxon>Bacteria</taxon>
        <taxon>Pseudomonadati</taxon>
        <taxon>Thermomicrobiota</taxon>
        <taxon>Thermomicrobia</taxon>
        <taxon>Sphaerobacterales</taxon>
        <taxon>Sphaerobacterineae</taxon>
        <taxon>Sphaerobacteraceae</taxon>
        <taxon>Nitrolancea</taxon>
    </lineage>
</organism>